<keyword evidence="5" id="KW-1185">Reference proteome</keyword>
<feature type="domain" description="CN hydrolase" evidence="2">
    <location>
        <begin position="452"/>
        <end position="694"/>
    </location>
</feature>
<dbReference type="EMBL" id="CAMXCT020006608">
    <property type="protein sequence ID" value="CAL1170258.1"/>
    <property type="molecule type" value="Genomic_DNA"/>
</dbReference>
<dbReference type="Pfam" id="PF00795">
    <property type="entry name" value="CN_hydrolase"/>
    <property type="match status" value="2"/>
</dbReference>
<dbReference type="EMBL" id="CAMXCT010006608">
    <property type="protein sequence ID" value="CAI4016883.1"/>
    <property type="molecule type" value="Genomic_DNA"/>
</dbReference>
<dbReference type="OrthoDB" id="10250282at2759"/>
<dbReference type="Gene3D" id="3.60.110.10">
    <property type="entry name" value="Carbon-nitrogen hydrolase"/>
    <property type="match status" value="2"/>
</dbReference>
<keyword evidence="1" id="KW-0378">Hydrolase</keyword>
<evidence type="ECO:0000313" key="3">
    <source>
        <dbReference type="EMBL" id="CAI4016883.1"/>
    </source>
</evidence>
<dbReference type="InterPro" id="IPR036526">
    <property type="entry name" value="C-N_Hydrolase_sf"/>
</dbReference>
<protein>
    <submittedName>
        <fullName evidence="4">Nitrilase (PaNit)</fullName>
    </submittedName>
</protein>
<dbReference type="CDD" id="cd07197">
    <property type="entry name" value="nitrilase"/>
    <property type="match status" value="2"/>
</dbReference>
<organism evidence="3">
    <name type="scientific">Cladocopium goreaui</name>
    <dbReference type="NCBI Taxonomy" id="2562237"/>
    <lineage>
        <taxon>Eukaryota</taxon>
        <taxon>Sar</taxon>
        <taxon>Alveolata</taxon>
        <taxon>Dinophyceae</taxon>
        <taxon>Suessiales</taxon>
        <taxon>Symbiodiniaceae</taxon>
        <taxon>Cladocopium</taxon>
    </lineage>
</organism>
<reference evidence="3" key="1">
    <citation type="submission" date="2022-10" db="EMBL/GenBank/DDBJ databases">
        <authorList>
            <person name="Chen Y."/>
            <person name="Dougan E. K."/>
            <person name="Chan C."/>
            <person name="Rhodes N."/>
            <person name="Thang M."/>
        </authorList>
    </citation>
    <scope>NUCLEOTIDE SEQUENCE</scope>
</reference>
<dbReference type="PROSITE" id="PS50263">
    <property type="entry name" value="CN_HYDROLASE"/>
    <property type="match status" value="2"/>
</dbReference>
<dbReference type="PANTHER" id="PTHR43674">
    <property type="entry name" value="NITRILASE C965.09-RELATED"/>
    <property type="match status" value="1"/>
</dbReference>
<dbReference type="EMBL" id="CAMXCT030006608">
    <property type="protein sequence ID" value="CAL4804195.1"/>
    <property type="molecule type" value="Genomic_DNA"/>
</dbReference>
<accession>A0A9P1DVM0</accession>
<name>A0A9P1DVM0_9DINO</name>
<comment type="caution">
    <text evidence="3">The sequence shown here is derived from an EMBL/GenBank/DDBJ whole genome shotgun (WGS) entry which is preliminary data.</text>
</comment>
<evidence type="ECO:0000313" key="5">
    <source>
        <dbReference type="Proteomes" id="UP001152797"/>
    </source>
</evidence>
<gene>
    <name evidence="3" type="ORF">C1SCF055_LOCUS41575</name>
</gene>
<dbReference type="AlphaFoldDB" id="A0A9P1DVM0"/>
<reference evidence="4 5" key="2">
    <citation type="submission" date="2024-05" db="EMBL/GenBank/DDBJ databases">
        <authorList>
            <person name="Chen Y."/>
            <person name="Shah S."/>
            <person name="Dougan E. K."/>
            <person name="Thang M."/>
            <person name="Chan C."/>
        </authorList>
    </citation>
    <scope>NUCLEOTIDE SEQUENCE [LARGE SCALE GENOMIC DNA]</scope>
</reference>
<feature type="domain" description="CN hydrolase" evidence="2">
    <location>
        <begin position="153"/>
        <end position="398"/>
    </location>
</feature>
<dbReference type="InterPro" id="IPR003010">
    <property type="entry name" value="C-N_Hydrolase"/>
</dbReference>
<dbReference type="SUPFAM" id="SSF56317">
    <property type="entry name" value="Carbon-nitrogen hydrolase"/>
    <property type="match status" value="2"/>
</dbReference>
<dbReference type="GO" id="GO:0016811">
    <property type="term" value="F:hydrolase activity, acting on carbon-nitrogen (but not peptide) bonds, in linear amides"/>
    <property type="evidence" value="ECO:0007669"/>
    <property type="project" value="UniProtKB-ARBA"/>
</dbReference>
<evidence type="ECO:0000259" key="2">
    <source>
        <dbReference type="PROSITE" id="PS50263"/>
    </source>
</evidence>
<proteinExistence type="predicted"/>
<evidence type="ECO:0000313" key="4">
    <source>
        <dbReference type="EMBL" id="CAL4804195.1"/>
    </source>
</evidence>
<evidence type="ECO:0000256" key="1">
    <source>
        <dbReference type="ARBA" id="ARBA00022801"/>
    </source>
</evidence>
<dbReference type="InterPro" id="IPR050345">
    <property type="entry name" value="Aliph_Amidase/BUP"/>
</dbReference>
<dbReference type="Proteomes" id="UP001152797">
    <property type="component" value="Unassembled WGS sequence"/>
</dbReference>
<sequence length="759" mass="84902">MAPNLCGAFCGRWVLWSCEDAELQRQLGRNATTEPLVLVISSADSEKFRVIQQRPWRDGLQVECLMQLDNEPSAVPKPLCLGDKDTWRHKFSDGAVHSEHKTVSSGKDIYLRSKLLLRHSELVEEIQLYEGPSEKSIASGTRVFQRNPFKTSWKAAAAQFFSGTDVEKNLQTCISWMRKAKEQGADLVVMPENSNRDRSYFKDGKPSRAMCWEHSETLEGAFVSGVRRACRDLGLWTSLGVDLRGKREPDVHIGIVLIRPDGDIEGVVKKHVLWDYEYTLFEPGEEPYQVFDTELGRLGLLCCADGIVPEAARVLSLMGAQVLLNSLNSRGPDEMRVHIPLRAIENGVWHVASNTVGNPNTMGLLWPWTGGSEVCDPKGQRVVASEEHDDMVLAEVRPMEAEIKRSSWAQDIWACRRPDLYGLMMAPLEAVPAAKMYGPAPEVLPFPGPDKLKVAMMQLSATHTKKCSEWMMQRQVSYAARRGAVLGVLPSLWCFRCGEVSQNPQQAANYSCEVLEKLKAWAKESAMFLCCSLVEEENGNFFHSAYLIGSAGTVLGTYRKTHLGGDEATWATPGNHRCEVISDPALGRVAMMISDEVWSPEVSRCLALAGAEVVLHPADWDILEAGEMAATERATENRFHLVSVNRLDSPGRLGSQTTLAGEYIGGEPIPLMRYGQGIWCRYGVEEQVIVELPRRQAHCKMMGDHLDVLKKRAPALYSVCCKPKEELYGWRQMSPDLQLGKQLELPRQHQHCRFSEDFS</sequence>
<dbReference type="PANTHER" id="PTHR43674:SF16">
    <property type="entry name" value="CARBON-NITROGEN FAMILY, PUTATIVE (AFU_ORTHOLOGUE AFUA_5G02350)-RELATED"/>
    <property type="match status" value="1"/>
</dbReference>